<evidence type="ECO:0000256" key="3">
    <source>
        <dbReference type="ARBA" id="ARBA00022777"/>
    </source>
</evidence>
<protein>
    <submittedName>
        <fullName evidence="5">Kinase</fullName>
    </submittedName>
</protein>
<dbReference type="OrthoDB" id="9776822at2"/>
<evidence type="ECO:0000313" key="6">
    <source>
        <dbReference type="Proteomes" id="UP000029995"/>
    </source>
</evidence>
<keyword evidence="2" id="KW-0808">Transferase</keyword>
<dbReference type="Pfam" id="PF00294">
    <property type="entry name" value="PfkB"/>
    <property type="match status" value="2"/>
</dbReference>
<dbReference type="InterPro" id="IPR011611">
    <property type="entry name" value="PfkB_dom"/>
</dbReference>
<evidence type="ECO:0000256" key="1">
    <source>
        <dbReference type="ARBA" id="ARBA00010688"/>
    </source>
</evidence>
<dbReference type="Gene3D" id="3.40.1190.20">
    <property type="match status" value="1"/>
</dbReference>
<dbReference type="SUPFAM" id="SSF53613">
    <property type="entry name" value="Ribokinase-like"/>
    <property type="match status" value="1"/>
</dbReference>
<dbReference type="AlphaFoldDB" id="A0A0A0DBB8"/>
<evidence type="ECO:0000313" key="5">
    <source>
        <dbReference type="EMBL" id="KGM36006.1"/>
    </source>
</evidence>
<dbReference type="PANTHER" id="PTHR43320">
    <property type="entry name" value="SUGAR KINASE"/>
    <property type="match status" value="1"/>
</dbReference>
<dbReference type="Proteomes" id="UP000029995">
    <property type="component" value="Unassembled WGS sequence"/>
</dbReference>
<gene>
    <name evidence="5" type="ORF">P409_01100</name>
</gene>
<evidence type="ECO:0000259" key="4">
    <source>
        <dbReference type="Pfam" id="PF00294"/>
    </source>
</evidence>
<dbReference type="InterPro" id="IPR002173">
    <property type="entry name" value="Carboh/pur_kinase_PfkB_CS"/>
</dbReference>
<dbReference type="InterPro" id="IPR052700">
    <property type="entry name" value="Carb_kinase_PfkB-like"/>
</dbReference>
<dbReference type="PROSITE" id="PS00584">
    <property type="entry name" value="PFKB_KINASES_2"/>
    <property type="match status" value="1"/>
</dbReference>
<feature type="domain" description="Carbohydrate kinase PfkB" evidence="4">
    <location>
        <begin position="151"/>
        <end position="256"/>
    </location>
</feature>
<organism evidence="5 6">
    <name type="scientific">Inquilinus limosus MP06</name>
    <dbReference type="NCBI Taxonomy" id="1398085"/>
    <lineage>
        <taxon>Bacteria</taxon>
        <taxon>Pseudomonadati</taxon>
        <taxon>Pseudomonadota</taxon>
        <taxon>Alphaproteobacteria</taxon>
        <taxon>Rhodospirillales</taxon>
        <taxon>Rhodospirillaceae</taxon>
        <taxon>Inquilinus</taxon>
    </lineage>
</organism>
<proteinExistence type="inferred from homology"/>
<dbReference type="InterPro" id="IPR029056">
    <property type="entry name" value="Ribokinase-like"/>
</dbReference>
<dbReference type="GO" id="GO:0016301">
    <property type="term" value="F:kinase activity"/>
    <property type="evidence" value="ECO:0007669"/>
    <property type="project" value="UniProtKB-KW"/>
</dbReference>
<comment type="similarity">
    <text evidence="1">Belongs to the carbohydrate kinase PfkB family.</text>
</comment>
<feature type="domain" description="Carbohydrate kinase PfkB" evidence="4">
    <location>
        <begin position="19"/>
        <end position="98"/>
    </location>
</feature>
<name>A0A0A0DBB8_9PROT</name>
<keyword evidence="3 5" id="KW-0418">Kinase</keyword>
<dbReference type="RefSeq" id="WP_034830939.1">
    <property type="nucleotide sequence ID" value="NZ_JANX01000003.1"/>
</dbReference>
<sequence>MSGFEIATVGDNCIDRYLPTRQSAVGGNALNVAVHLHRLGREVGYFGAVGDDADGCRVLACLAGCGVDTGRVLVRPGRTAVTDLDIDATGDRIIAFEDFGACAGYRPPAADRARLCRMRHVHLGWLDDGGALRRELAKAGVSVSQDLAVNPGADGLAIAFGSAGEDRARARQLARDFLDQGARVAVVTCGARGSIATDGTAMAEADAAPVEVVDTTGAGDTFIAAFIDAHLAGGDLGACLEAARHAAALTCRHVGGFEQALQPLP</sequence>
<reference evidence="5 6" key="1">
    <citation type="submission" date="2014-01" db="EMBL/GenBank/DDBJ databases">
        <title>Genome sequence determination for a cystic fibrosis isolate, Inquilinus limosus.</title>
        <authorList>
            <person name="Pino M."/>
            <person name="Di Conza J."/>
            <person name="Gutkind G."/>
        </authorList>
    </citation>
    <scope>NUCLEOTIDE SEQUENCE [LARGE SCALE GENOMIC DNA]</scope>
    <source>
        <strain evidence="5 6">MP06</strain>
    </source>
</reference>
<accession>A0A0A0DBB8</accession>
<dbReference type="EMBL" id="JANX01000003">
    <property type="protein sequence ID" value="KGM36006.1"/>
    <property type="molecule type" value="Genomic_DNA"/>
</dbReference>
<comment type="caution">
    <text evidence="5">The sequence shown here is derived from an EMBL/GenBank/DDBJ whole genome shotgun (WGS) entry which is preliminary data.</text>
</comment>
<evidence type="ECO:0000256" key="2">
    <source>
        <dbReference type="ARBA" id="ARBA00022679"/>
    </source>
</evidence>
<dbReference type="PANTHER" id="PTHR43320:SF3">
    <property type="entry name" value="CARBOHYDRATE KINASE PFKB DOMAIN-CONTAINING PROTEIN"/>
    <property type="match status" value="1"/>
</dbReference>
<dbReference type="PROSITE" id="PS00583">
    <property type="entry name" value="PFKB_KINASES_1"/>
    <property type="match status" value="1"/>
</dbReference>